<reference evidence="1 2" key="1">
    <citation type="journal article" date="2024" name="Ann. Entomol. Soc. Am.">
        <title>Genomic analyses of the southern and eastern yellowjacket wasps (Hymenoptera: Vespidae) reveal evolutionary signatures of social life.</title>
        <authorList>
            <person name="Catto M.A."/>
            <person name="Caine P.B."/>
            <person name="Orr S.E."/>
            <person name="Hunt B.G."/>
            <person name="Goodisman M.A.D."/>
        </authorList>
    </citation>
    <scope>NUCLEOTIDE SEQUENCE [LARGE SCALE GENOMIC DNA]</scope>
    <source>
        <strain evidence="1">232</strain>
        <tissue evidence="1">Head and thorax</tissue>
    </source>
</reference>
<protein>
    <submittedName>
        <fullName evidence="1">Uncharacterized protein</fullName>
    </submittedName>
</protein>
<evidence type="ECO:0000313" key="2">
    <source>
        <dbReference type="Proteomes" id="UP001607303"/>
    </source>
</evidence>
<proteinExistence type="predicted"/>
<dbReference type="EMBL" id="JAYRBN010000112">
    <property type="protein sequence ID" value="KAL2724677.1"/>
    <property type="molecule type" value="Genomic_DNA"/>
</dbReference>
<comment type="caution">
    <text evidence="1">The sequence shown here is derived from an EMBL/GenBank/DDBJ whole genome shotgun (WGS) entry which is preliminary data.</text>
</comment>
<dbReference type="AlphaFoldDB" id="A0ABD2AVN4"/>
<keyword evidence="2" id="KW-1185">Reference proteome</keyword>
<accession>A0ABD2AVN4</accession>
<gene>
    <name evidence="1" type="ORF">V1477_018538</name>
</gene>
<name>A0ABD2AVN4_VESMC</name>
<organism evidence="1 2">
    <name type="scientific">Vespula maculifrons</name>
    <name type="common">Eastern yellow jacket</name>
    <name type="synonym">Wasp</name>
    <dbReference type="NCBI Taxonomy" id="7453"/>
    <lineage>
        <taxon>Eukaryota</taxon>
        <taxon>Metazoa</taxon>
        <taxon>Ecdysozoa</taxon>
        <taxon>Arthropoda</taxon>
        <taxon>Hexapoda</taxon>
        <taxon>Insecta</taxon>
        <taxon>Pterygota</taxon>
        <taxon>Neoptera</taxon>
        <taxon>Endopterygota</taxon>
        <taxon>Hymenoptera</taxon>
        <taxon>Apocrita</taxon>
        <taxon>Aculeata</taxon>
        <taxon>Vespoidea</taxon>
        <taxon>Vespidae</taxon>
        <taxon>Vespinae</taxon>
        <taxon>Vespula</taxon>
    </lineage>
</organism>
<sequence length="68" mass="8271">MKWGLEWLYEYKPLKITCFKVTDALRYDKIMEKSKFMRYSSLKRVVLKCIGPLIFQLKCDLYLRDSIL</sequence>
<dbReference type="Proteomes" id="UP001607303">
    <property type="component" value="Unassembled WGS sequence"/>
</dbReference>
<evidence type="ECO:0000313" key="1">
    <source>
        <dbReference type="EMBL" id="KAL2724677.1"/>
    </source>
</evidence>